<dbReference type="InterPro" id="IPR037274">
    <property type="entry name" value="Znf_CHY_sf"/>
</dbReference>
<keyword evidence="2" id="KW-0863">Zinc-finger</keyword>
<dbReference type="PROSITE" id="PS51266">
    <property type="entry name" value="ZF_CHY"/>
    <property type="match status" value="1"/>
</dbReference>
<dbReference type="GO" id="GO:0008270">
    <property type="term" value="F:zinc ion binding"/>
    <property type="evidence" value="ECO:0007669"/>
    <property type="project" value="UniProtKB-KW"/>
</dbReference>
<proteinExistence type="predicted"/>
<dbReference type="InterPro" id="IPR016694">
    <property type="entry name" value="UCP017292"/>
</dbReference>
<dbReference type="InterPro" id="IPR008913">
    <property type="entry name" value="Znf_CHY"/>
</dbReference>
<accession>A0A9Q3XU52</accession>
<evidence type="ECO:0000313" key="5">
    <source>
        <dbReference type="EMBL" id="MBZ5963360.1"/>
    </source>
</evidence>
<keyword evidence="1" id="KW-0479">Metal-binding</keyword>
<organism evidence="5 6">
    <name type="scientific">Leuconostoc gasicomitatum</name>
    <dbReference type="NCBI Taxonomy" id="115778"/>
    <lineage>
        <taxon>Bacteria</taxon>
        <taxon>Bacillati</taxon>
        <taxon>Bacillota</taxon>
        <taxon>Bacilli</taxon>
        <taxon>Lactobacillales</taxon>
        <taxon>Lactobacillaceae</taxon>
        <taxon>Leuconostoc</taxon>
        <taxon>Leuconostoc gelidum group</taxon>
    </lineage>
</organism>
<evidence type="ECO:0000313" key="6">
    <source>
        <dbReference type="Proteomes" id="UP000752647"/>
    </source>
</evidence>
<evidence type="ECO:0000256" key="3">
    <source>
        <dbReference type="ARBA" id="ARBA00022833"/>
    </source>
</evidence>
<evidence type="ECO:0000256" key="2">
    <source>
        <dbReference type="ARBA" id="ARBA00022771"/>
    </source>
</evidence>
<evidence type="ECO:0000259" key="4">
    <source>
        <dbReference type="PROSITE" id="PS51266"/>
    </source>
</evidence>
<dbReference type="EMBL" id="JAHBFI010000020">
    <property type="protein sequence ID" value="MBZ5963360.1"/>
    <property type="molecule type" value="Genomic_DNA"/>
</dbReference>
<feature type="domain" description="CHY-type" evidence="4">
    <location>
        <begin position="8"/>
        <end position="82"/>
    </location>
</feature>
<dbReference type="PIRSF" id="PIRSF017292">
    <property type="entry name" value="UCP017292_Znf_CHY"/>
    <property type="match status" value="1"/>
</dbReference>
<name>A0A9Q3XU52_9LACO</name>
<dbReference type="AlphaFoldDB" id="A0A9Q3XU52"/>
<comment type="caution">
    <text evidence="5">The sequence shown here is derived from an EMBL/GenBank/DDBJ whole genome shotgun (WGS) entry which is preliminary data.</text>
</comment>
<keyword evidence="3" id="KW-0862">Zinc</keyword>
<gene>
    <name evidence="5" type="ORF">KIJ12_09425</name>
</gene>
<evidence type="ECO:0000256" key="1">
    <source>
        <dbReference type="ARBA" id="ARBA00022723"/>
    </source>
</evidence>
<dbReference type="SUPFAM" id="SSF161219">
    <property type="entry name" value="CHY zinc finger-like"/>
    <property type="match status" value="1"/>
</dbReference>
<dbReference type="Pfam" id="PF05495">
    <property type="entry name" value="zf-CHY"/>
    <property type="match status" value="1"/>
</dbReference>
<protein>
    <recommendedName>
        <fullName evidence="4">CHY-type domain-containing protein</fullName>
    </recommendedName>
</protein>
<sequence length="100" mass="11628">MSEIFGLSLDEAGRCQHWHQSCDVIANMCQQCQRYFACALCHDSLITHTFQPMHISQISVMCGICQLEMTGDTYISCIRCPRCQHEFNPRCHLHHDIYFC</sequence>
<dbReference type="Proteomes" id="UP000752647">
    <property type="component" value="Unassembled WGS sequence"/>
</dbReference>
<reference evidence="5" key="1">
    <citation type="submission" date="2021-05" db="EMBL/GenBank/DDBJ databases">
        <title>Pangenome of Leuconostoc gelidum warrants species status for Leuconostoc gelidum subsp. gasicomitatum.</title>
        <authorList>
            <person name="Johansson P."/>
            <person name="Sade E."/>
            <person name="Hultman J."/>
            <person name="Auvinen P."/>
            <person name="Bjorkroth J."/>
        </authorList>
    </citation>
    <scope>NUCLEOTIDE SEQUENCE</scope>
    <source>
        <strain evidence="5">A.21.4</strain>
    </source>
</reference>